<evidence type="ECO:0000256" key="1">
    <source>
        <dbReference type="ARBA" id="ARBA00022801"/>
    </source>
</evidence>
<feature type="domain" description="Peptidase M20 dimerisation" evidence="3">
    <location>
        <begin position="182"/>
        <end position="279"/>
    </location>
</feature>
<dbReference type="NCBIfam" id="TIGR01891">
    <property type="entry name" value="amidohydrolases"/>
    <property type="match status" value="1"/>
</dbReference>
<dbReference type="GO" id="GO:0019877">
    <property type="term" value="P:diaminopimelate biosynthetic process"/>
    <property type="evidence" value="ECO:0007669"/>
    <property type="project" value="UniProtKB-ARBA"/>
</dbReference>
<dbReference type="InterPro" id="IPR002933">
    <property type="entry name" value="Peptidase_M20"/>
</dbReference>
<dbReference type="AlphaFoldDB" id="A0A6L5Y0R0"/>
<dbReference type="Gene3D" id="3.30.70.360">
    <property type="match status" value="1"/>
</dbReference>
<dbReference type="SUPFAM" id="SSF55031">
    <property type="entry name" value="Bacterial exopeptidase dimerisation domain"/>
    <property type="match status" value="1"/>
</dbReference>
<evidence type="ECO:0000313" key="5">
    <source>
        <dbReference type="Proteomes" id="UP000482209"/>
    </source>
</evidence>
<dbReference type="PIRSF" id="PIRSF005962">
    <property type="entry name" value="Pept_M20D_amidohydro"/>
    <property type="match status" value="1"/>
</dbReference>
<gene>
    <name evidence="4" type="ORF">FYJ58_12485</name>
</gene>
<feature type="binding site" evidence="2">
    <location>
        <position position="98"/>
    </location>
    <ligand>
        <name>Mn(2+)</name>
        <dbReference type="ChEBI" id="CHEBI:29035"/>
        <label>2</label>
    </ligand>
</feature>
<feature type="binding site" evidence="2">
    <location>
        <position position="100"/>
    </location>
    <ligand>
        <name>Mn(2+)</name>
        <dbReference type="ChEBI" id="CHEBI:29035"/>
        <label>2</label>
    </ligand>
</feature>
<dbReference type="Gene3D" id="3.40.630.10">
    <property type="entry name" value="Zn peptidases"/>
    <property type="match status" value="1"/>
</dbReference>
<dbReference type="InterPro" id="IPR036264">
    <property type="entry name" value="Bact_exopeptidase_dim_dom"/>
</dbReference>
<feature type="binding site" evidence="2">
    <location>
        <position position="134"/>
    </location>
    <ligand>
        <name>Mn(2+)</name>
        <dbReference type="ChEBI" id="CHEBI:29035"/>
        <label>2</label>
    </ligand>
</feature>
<dbReference type="Pfam" id="PF07687">
    <property type="entry name" value="M20_dimer"/>
    <property type="match status" value="1"/>
</dbReference>
<proteinExistence type="predicted"/>
<dbReference type="PANTHER" id="PTHR11014:SF63">
    <property type="entry name" value="METALLOPEPTIDASE, PUTATIVE (AFU_ORTHOLOGUE AFUA_6G09600)-RELATED"/>
    <property type="match status" value="1"/>
</dbReference>
<dbReference type="RefSeq" id="WP_154520076.1">
    <property type="nucleotide sequence ID" value="NZ_VUMT01000025.1"/>
</dbReference>
<dbReference type="InterPro" id="IPR017439">
    <property type="entry name" value="Amidohydrolase"/>
</dbReference>
<dbReference type="EMBL" id="VUMT01000025">
    <property type="protein sequence ID" value="MSS64685.1"/>
    <property type="molecule type" value="Genomic_DNA"/>
</dbReference>
<dbReference type="Proteomes" id="UP000482209">
    <property type="component" value="Unassembled WGS sequence"/>
</dbReference>
<evidence type="ECO:0000313" key="4">
    <source>
        <dbReference type="EMBL" id="MSS64685.1"/>
    </source>
</evidence>
<dbReference type="FunFam" id="3.30.70.360:FF:000001">
    <property type="entry name" value="N-acetyldiaminopimelate deacetylase"/>
    <property type="match status" value="1"/>
</dbReference>
<reference evidence="4 5" key="1">
    <citation type="submission" date="2019-08" db="EMBL/GenBank/DDBJ databases">
        <title>In-depth cultivation of the pig gut microbiome towards novel bacterial diversity and tailored functional studies.</title>
        <authorList>
            <person name="Wylensek D."/>
            <person name="Hitch T.C.A."/>
            <person name="Clavel T."/>
        </authorList>
    </citation>
    <scope>NUCLEOTIDE SEQUENCE [LARGE SCALE GENOMIC DNA]</scope>
    <source>
        <strain evidence="4 5">WCA-693-APC-MOT-I</strain>
    </source>
</reference>
<feature type="binding site" evidence="2">
    <location>
        <position position="358"/>
    </location>
    <ligand>
        <name>Mn(2+)</name>
        <dbReference type="ChEBI" id="CHEBI:29035"/>
        <label>2</label>
    </ligand>
</feature>
<dbReference type="GO" id="GO:0050118">
    <property type="term" value="F:N-acetyldiaminopimelate deacetylase activity"/>
    <property type="evidence" value="ECO:0007669"/>
    <property type="project" value="UniProtKB-ARBA"/>
</dbReference>
<keyword evidence="2" id="KW-0464">Manganese</keyword>
<evidence type="ECO:0000259" key="3">
    <source>
        <dbReference type="Pfam" id="PF07687"/>
    </source>
</evidence>
<dbReference type="PANTHER" id="PTHR11014">
    <property type="entry name" value="PEPTIDASE M20 FAMILY MEMBER"/>
    <property type="match status" value="1"/>
</dbReference>
<dbReference type="Pfam" id="PF01546">
    <property type="entry name" value="Peptidase_M20"/>
    <property type="match status" value="1"/>
</dbReference>
<dbReference type="InterPro" id="IPR011650">
    <property type="entry name" value="Peptidase_M20_dimer"/>
</dbReference>
<sequence length="385" mass="42343">MDICKEVDELKEQLITLRRAFHQIPELGMEEFKTTKRIIEELQKDNIECHATGKTGVVAYIGQGEKTIGLRADIDGLPVTEQTNVAYTSTHTGKMHACGHDAHITALLGAAKILKKHETELKNRVKLIFEPGEECCKGAKYMCSMKELDDVDCIFGLHVFTDIPCGKISIEAGPRMAITDLFHIDITGKSGHAGKPHQCIDATVVGSAIIMNIQAIRSRELDPSCSSVISIGHFTSGTQYNVISGSALIEGTVRTFSPKDSEEIKEALTRIAETTAAAYRAKAKVVYEESMHPAVVNDEKETEIALNGAKKIFPETMFTSVPPIFLGEDFSLYQQRIPGVYAFVGAGNSSIDCCYPNHHDHFNIDETSILTGAKLHLAYVMEHNF</sequence>
<comment type="caution">
    <text evidence="4">The sequence shown here is derived from an EMBL/GenBank/DDBJ whole genome shotgun (WGS) entry which is preliminary data.</text>
</comment>
<keyword evidence="5" id="KW-1185">Reference proteome</keyword>
<evidence type="ECO:0000256" key="2">
    <source>
        <dbReference type="PIRSR" id="PIRSR005962-1"/>
    </source>
</evidence>
<name>A0A6L5Y0R0_9FIRM</name>
<dbReference type="SUPFAM" id="SSF53187">
    <property type="entry name" value="Zn-dependent exopeptidases"/>
    <property type="match status" value="1"/>
</dbReference>
<feature type="binding site" evidence="2">
    <location>
        <position position="158"/>
    </location>
    <ligand>
        <name>Mn(2+)</name>
        <dbReference type="ChEBI" id="CHEBI:29035"/>
        <label>2</label>
    </ligand>
</feature>
<keyword evidence="2" id="KW-0479">Metal-binding</keyword>
<dbReference type="GO" id="GO:0046872">
    <property type="term" value="F:metal ion binding"/>
    <property type="evidence" value="ECO:0007669"/>
    <property type="project" value="UniProtKB-KW"/>
</dbReference>
<protein>
    <submittedName>
        <fullName evidence="4">Amidohydrolase</fullName>
    </submittedName>
</protein>
<accession>A0A6L5Y0R0</accession>
<organism evidence="4 5">
    <name type="scientific">Velocimicrobium porci</name>
    <dbReference type="NCBI Taxonomy" id="2606634"/>
    <lineage>
        <taxon>Bacteria</taxon>
        <taxon>Bacillati</taxon>
        <taxon>Bacillota</taxon>
        <taxon>Clostridia</taxon>
        <taxon>Lachnospirales</taxon>
        <taxon>Lachnospiraceae</taxon>
        <taxon>Velocimicrobium</taxon>
    </lineage>
</organism>
<keyword evidence="1 4" id="KW-0378">Hydrolase</keyword>
<comment type="cofactor">
    <cofactor evidence="2">
        <name>Mn(2+)</name>
        <dbReference type="ChEBI" id="CHEBI:29035"/>
    </cofactor>
    <text evidence="2">The Mn(2+) ion enhances activity.</text>
</comment>